<comment type="caution">
    <text evidence="1">The sequence shown here is derived from an EMBL/GenBank/DDBJ whole genome shotgun (WGS) entry which is preliminary data.</text>
</comment>
<reference evidence="2" key="1">
    <citation type="submission" date="2018-02" db="EMBL/GenBank/DDBJ databases">
        <authorList>
            <person name="Clavel T."/>
            <person name="Strowig T."/>
        </authorList>
    </citation>
    <scope>NUCLEOTIDE SEQUENCE [LARGE SCALE GENOMIC DNA]</scope>
    <source>
        <strain evidence="2">DSM 100764</strain>
    </source>
</reference>
<sequence length="92" mass="10014">MNGILIDAESGDLLIERGSVVIGDTDSQIAEGVLVAMRGEWKEWPLIGGEVKKMLGGKVDVMWRGQVKKMLEACGLDVQKVSITEDNIITVE</sequence>
<protein>
    <submittedName>
        <fullName evidence="1">Uncharacterized protein</fullName>
    </submittedName>
</protein>
<evidence type="ECO:0000313" key="2">
    <source>
        <dbReference type="Proteomes" id="UP000244925"/>
    </source>
</evidence>
<keyword evidence="2" id="KW-1185">Reference proteome</keyword>
<gene>
    <name evidence="1" type="ORF">C5O25_04145</name>
</gene>
<dbReference type="RefSeq" id="WP_107035472.1">
    <property type="nucleotide sequence ID" value="NZ_PUBV01000006.1"/>
</dbReference>
<name>A0A2V1IYZ5_9BACT</name>
<proteinExistence type="predicted"/>
<dbReference type="EMBL" id="PUBV01000006">
    <property type="protein sequence ID" value="PWB08369.1"/>
    <property type="molecule type" value="Genomic_DNA"/>
</dbReference>
<organism evidence="1 2">
    <name type="scientific">Paramuribaculum intestinale</name>
    <dbReference type="NCBI Taxonomy" id="2094151"/>
    <lineage>
        <taxon>Bacteria</taxon>
        <taxon>Pseudomonadati</taxon>
        <taxon>Bacteroidota</taxon>
        <taxon>Bacteroidia</taxon>
        <taxon>Bacteroidales</taxon>
        <taxon>Muribaculaceae</taxon>
        <taxon>Paramuribaculum</taxon>
    </lineage>
</organism>
<evidence type="ECO:0000313" key="1">
    <source>
        <dbReference type="EMBL" id="PWB08369.1"/>
    </source>
</evidence>
<dbReference type="Proteomes" id="UP000244925">
    <property type="component" value="Unassembled WGS sequence"/>
</dbReference>
<dbReference type="AlphaFoldDB" id="A0A2V1IYZ5"/>
<accession>A0A2V1IYZ5</accession>